<feature type="region of interest" description="Disordered" evidence="1">
    <location>
        <begin position="265"/>
        <end position="299"/>
    </location>
</feature>
<feature type="region of interest" description="Disordered" evidence="1">
    <location>
        <begin position="115"/>
        <end position="159"/>
    </location>
</feature>
<feature type="compositionally biased region" description="Low complexity" evidence="1">
    <location>
        <begin position="278"/>
        <end position="287"/>
    </location>
</feature>
<keyword evidence="3" id="KW-1185">Reference proteome</keyword>
<reference evidence="2" key="1">
    <citation type="submission" date="2023-03" db="EMBL/GenBank/DDBJ databases">
        <title>Massive genome expansion in bonnet fungi (Mycena s.s.) driven by repeated elements and novel gene families across ecological guilds.</title>
        <authorList>
            <consortium name="Lawrence Berkeley National Laboratory"/>
            <person name="Harder C.B."/>
            <person name="Miyauchi S."/>
            <person name="Viragh M."/>
            <person name="Kuo A."/>
            <person name="Thoen E."/>
            <person name="Andreopoulos B."/>
            <person name="Lu D."/>
            <person name="Skrede I."/>
            <person name="Drula E."/>
            <person name="Henrissat B."/>
            <person name="Morin E."/>
            <person name="Kohler A."/>
            <person name="Barry K."/>
            <person name="LaButti K."/>
            <person name="Morin E."/>
            <person name="Salamov A."/>
            <person name="Lipzen A."/>
            <person name="Mereny Z."/>
            <person name="Hegedus B."/>
            <person name="Baldrian P."/>
            <person name="Stursova M."/>
            <person name="Weitz H."/>
            <person name="Taylor A."/>
            <person name="Grigoriev I.V."/>
            <person name="Nagy L.G."/>
            <person name="Martin F."/>
            <person name="Kauserud H."/>
        </authorList>
    </citation>
    <scope>NUCLEOTIDE SEQUENCE</scope>
    <source>
        <strain evidence="2">CBHHK182m</strain>
    </source>
</reference>
<feature type="region of interest" description="Disordered" evidence="1">
    <location>
        <begin position="1"/>
        <end position="71"/>
    </location>
</feature>
<proteinExistence type="predicted"/>
<comment type="caution">
    <text evidence="2">The sequence shown here is derived from an EMBL/GenBank/DDBJ whole genome shotgun (WGS) entry which is preliminary data.</text>
</comment>
<accession>A0AAD7MCT4</accession>
<evidence type="ECO:0000256" key="1">
    <source>
        <dbReference type="SAM" id="MobiDB-lite"/>
    </source>
</evidence>
<gene>
    <name evidence="2" type="ORF">B0H16DRAFT_637216</name>
</gene>
<dbReference type="Proteomes" id="UP001215598">
    <property type="component" value="Unassembled WGS sequence"/>
</dbReference>
<name>A0AAD7MCT4_9AGAR</name>
<dbReference type="AlphaFoldDB" id="A0AAD7MCT4"/>
<evidence type="ECO:0000313" key="3">
    <source>
        <dbReference type="Proteomes" id="UP001215598"/>
    </source>
</evidence>
<evidence type="ECO:0000313" key="2">
    <source>
        <dbReference type="EMBL" id="KAJ7711216.1"/>
    </source>
</evidence>
<organism evidence="2 3">
    <name type="scientific">Mycena metata</name>
    <dbReference type="NCBI Taxonomy" id="1033252"/>
    <lineage>
        <taxon>Eukaryota</taxon>
        <taxon>Fungi</taxon>
        <taxon>Dikarya</taxon>
        <taxon>Basidiomycota</taxon>
        <taxon>Agaricomycotina</taxon>
        <taxon>Agaricomycetes</taxon>
        <taxon>Agaricomycetidae</taxon>
        <taxon>Agaricales</taxon>
        <taxon>Marasmiineae</taxon>
        <taxon>Mycenaceae</taxon>
        <taxon>Mycena</taxon>
    </lineage>
</organism>
<feature type="compositionally biased region" description="Basic and acidic residues" evidence="1">
    <location>
        <begin position="290"/>
        <end position="299"/>
    </location>
</feature>
<dbReference type="EMBL" id="JARKIB010000401">
    <property type="protein sequence ID" value="KAJ7711216.1"/>
    <property type="molecule type" value="Genomic_DNA"/>
</dbReference>
<protein>
    <submittedName>
        <fullName evidence="2">Uncharacterized protein</fullName>
    </submittedName>
</protein>
<sequence>MRAAQLNAGKAPSPRRPPHRTSSRPSQGSTQPARPVASEDTSFSRRRSRSRAASAPPEHPQNEIDAGTPSPTSRLRVCVCTPPHPIHIHIQGFAGAEGSDLGVHTHSRPARTIVSAQAGLVHPPSSSRPRPRRSSPSAGCPRAAGSKEDGWRGGGKASKVEAALREPHDGLRDGGVDLAHAYHYARRARRREIEVAFGAWIRGMTSYVPSLSSSFGCIAYWRARRSCPGRDGVPARARGSPHNSAALRHPQVHFFLFLPRARPVGHRPTSHVGREPRMGMGTATATGEGCRGEYGDGSR</sequence>